<evidence type="ECO:0000256" key="1">
    <source>
        <dbReference type="SAM" id="MobiDB-lite"/>
    </source>
</evidence>
<evidence type="ECO:0000313" key="3">
    <source>
        <dbReference type="Proteomes" id="UP001607303"/>
    </source>
</evidence>
<sequence>MDNGGSRIEEKYIYVVVWMERQTGRDRQKWTKRDFKESGAPSSNIGAIHSFVVPHGRVIARLGHLHKIFDGTYPTKGSMSTSTSSSARTNVSEWKYKFSISYASTRDLSTRFVLDSSVGRILSDLITTTHDDGDDDDDDDDYDDDDDDDNYAKHAYQRIVTYAPMLINYAFKIPQQQQQQQQQHHYHYYHHQQQSHTPRVATRTRTASSHLSVFGEKM</sequence>
<protein>
    <submittedName>
        <fullName evidence="2">Uncharacterized protein</fullName>
    </submittedName>
</protein>
<feature type="region of interest" description="Disordered" evidence="1">
    <location>
        <begin position="178"/>
        <end position="197"/>
    </location>
</feature>
<comment type="caution">
    <text evidence="2">The sequence shown here is derived from an EMBL/GenBank/DDBJ whole genome shotgun (WGS) entry which is preliminary data.</text>
</comment>
<feature type="compositionally biased region" description="Acidic residues" evidence="1">
    <location>
        <begin position="132"/>
        <end position="149"/>
    </location>
</feature>
<accession>A0ABD2CHU2</accession>
<evidence type="ECO:0000313" key="2">
    <source>
        <dbReference type="EMBL" id="KAL2744650.1"/>
    </source>
</evidence>
<proteinExistence type="predicted"/>
<feature type="region of interest" description="Disordered" evidence="1">
    <location>
        <begin position="127"/>
        <end position="149"/>
    </location>
</feature>
<dbReference type="AlphaFoldDB" id="A0ABD2CHU2"/>
<gene>
    <name evidence="2" type="ORF">V1477_007192</name>
</gene>
<dbReference type="Proteomes" id="UP001607303">
    <property type="component" value="Unassembled WGS sequence"/>
</dbReference>
<keyword evidence="3" id="KW-1185">Reference proteome</keyword>
<reference evidence="2 3" key="1">
    <citation type="journal article" date="2024" name="Ann. Entomol. Soc. Am.">
        <title>Genomic analyses of the southern and eastern yellowjacket wasps (Hymenoptera: Vespidae) reveal evolutionary signatures of social life.</title>
        <authorList>
            <person name="Catto M.A."/>
            <person name="Caine P.B."/>
            <person name="Orr S.E."/>
            <person name="Hunt B.G."/>
            <person name="Goodisman M.A.D."/>
        </authorList>
    </citation>
    <scope>NUCLEOTIDE SEQUENCE [LARGE SCALE GENOMIC DNA]</scope>
    <source>
        <strain evidence="2">232</strain>
        <tissue evidence="2">Head and thorax</tissue>
    </source>
</reference>
<dbReference type="EMBL" id="JAYRBN010000050">
    <property type="protein sequence ID" value="KAL2744650.1"/>
    <property type="molecule type" value="Genomic_DNA"/>
</dbReference>
<name>A0ABD2CHU2_VESMC</name>
<organism evidence="2 3">
    <name type="scientific">Vespula maculifrons</name>
    <name type="common">Eastern yellow jacket</name>
    <name type="synonym">Wasp</name>
    <dbReference type="NCBI Taxonomy" id="7453"/>
    <lineage>
        <taxon>Eukaryota</taxon>
        <taxon>Metazoa</taxon>
        <taxon>Ecdysozoa</taxon>
        <taxon>Arthropoda</taxon>
        <taxon>Hexapoda</taxon>
        <taxon>Insecta</taxon>
        <taxon>Pterygota</taxon>
        <taxon>Neoptera</taxon>
        <taxon>Endopterygota</taxon>
        <taxon>Hymenoptera</taxon>
        <taxon>Apocrita</taxon>
        <taxon>Aculeata</taxon>
        <taxon>Vespoidea</taxon>
        <taxon>Vespidae</taxon>
        <taxon>Vespinae</taxon>
        <taxon>Vespula</taxon>
    </lineage>
</organism>